<dbReference type="PANTHER" id="PTHR43072:SF8">
    <property type="entry name" value="ACYLTRANSFERASE FABY-RELATED"/>
    <property type="match status" value="1"/>
</dbReference>
<dbReference type="InterPro" id="IPR000182">
    <property type="entry name" value="GNAT_dom"/>
</dbReference>
<evidence type="ECO:0000313" key="2">
    <source>
        <dbReference type="EMBL" id="NDY81829.1"/>
    </source>
</evidence>
<comment type="caution">
    <text evidence="2">The sequence shown here is derived from an EMBL/GenBank/DDBJ whole genome shotgun (WGS) entry which is preliminary data.</text>
</comment>
<dbReference type="GO" id="GO:0016747">
    <property type="term" value="F:acyltransferase activity, transferring groups other than amino-acyl groups"/>
    <property type="evidence" value="ECO:0007669"/>
    <property type="project" value="InterPro"/>
</dbReference>
<dbReference type="InterPro" id="IPR016181">
    <property type="entry name" value="Acyl_CoA_acyltransferase"/>
</dbReference>
<accession>A0A6B2QXG9</accession>
<name>A0A6B2QXG9_9BURK</name>
<reference evidence="2" key="1">
    <citation type="submission" date="2020-02" db="EMBL/GenBank/DDBJ databases">
        <authorList>
            <person name="Chen W.-M."/>
        </authorList>
    </citation>
    <scope>NUCLEOTIDE SEQUENCE</scope>
    <source>
        <strain evidence="2">NBD-18</strain>
    </source>
</reference>
<dbReference type="PANTHER" id="PTHR43072">
    <property type="entry name" value="N-ACETYLTRANSFERASE"/>
    <property type="match status" value="1"/>
</dbReference>
<evidence type="ECO:0000259" key="1">
    <source>
        <dbReference type="PROSITE" id="PS51186"/>
    </source>
</evidence>
<gene>
    <name evidence="2" type="ORF">G3I67_01160</name>
</gene>
<keyword evidence="2" id="KW-0808">Transferase</keyword>
<organism evidence="2">
    <name type="scientific">Sheuella amnicola</name>
    <dbReference type="NCBI Taxonomy" id="2707330"/>
    <lineage>
        <taxon>Bacteria</taxon>
        <taxon>Pseudomonadati</taxon>
        <taxon>Pseudomonadota</taxon>
        <taxon>Betaproteobacteria</taxon>
        <taxon>Burkholderiales</taxon>
        <taxon>Alcaligenaceae</taxon>
        <taxon>Sheuella</taxon>
    </lineage>
</organism>
<proteinExistence type="predicted"/>
<dbReference type="RefSeq" id="WP_163651129.1">
    <property type="nucleotide sequence ID" value="NZ_JAAGRN010000001.1"/>
</dbReference>
<dbReference type="SUPFAM" id="SSF55729">
    <property type="entry name" value="Acyl-CoA N-acyltransferases (Nat)"/>
    <property type="match status" value="1"/>
</dbReference>
<protein>
    <submittedName>
        <fullName evidence="2">N-acetyltransferase</fullName>
    </submittedName>
</protein>
<dbReference type="Pfam" id="PF13420">
    <property type="entry name" value="Acetyltransf_4"/>
    <property type="match status" value="1"/>
</dbReference>
<dbReference type="CDD" id="cd04301">
    <property type="entry name" value="NAT_SF"/>
    <property type="match status" value="1"/>
</dbReference>
<sequence>MNQAKTAVIVRDSTEKDIATIQDIYQYHVLNGTASFEITPPSIEEMRERRAAVVAKRLPYLVAELNGEVVGYAYATPYRPRPAYRFTVEDSVYVRQGKHGLGIGRALLQAVIDHCTRQGYRQMLAVVGDASPPSVKLHKQLGFELAGTFKAFGFKFGAWRDTAMLQRQLGEGDTTLVTDDTQPGSL</sequence>
<dbReference type="PROSITE" id="PS51186">
    <property type="entry name" value="GNAT"/>
    <property type="match status" value="1"/>
</dbReference>
<dbReference type="EMBL" id="JAAGRN010000001">
    <property type="protein sequence ID" value="NDY81829.1"/>
    <property type="molecule type" value="Genomic_DNA"/>
</dbReference>
<dbReference type="Gene3D" id="3.40.630.30">
    <property type="match status" value="1"/>
</dbReference>
<dbReference type="AlphaFoldDB" id="A0A6B2QXG9"/>
<feature type="domain" description="N-acetyltransferase" evidence="1">
    <location>
        <begin position="8"/>
        <end position="166"/>
    </location>
</feature>